<keyword evidence="14" id="KW-1185">Reference proteome</keyword>
<dbReference type="Gene3D" id="3.80.10.10">
    <property type="entry name" value="Ribonuclease Inhibitor"/>
    <property type="match status" value="1"/>
</dbReference>
<evidence type="ECO:0000256" key="8">
    <source>
        <dbReference type="SAM" id="MobiDB-lite"/>
    </source>
</evidence>
<dbReference type="PANTHER" id="PTHR48056:SF44">
    <property type="entry name" value="RECEPTOR PROTEIN KINASE CLAVATA1"/>
    <property type="match status" value="1"/>
</dbReference>
<name>A0A2K1KHC5_PHYPA</name>
<evidence type="ECO:0000256" key="7">
    <source>
        <dbReference type="ARBA" id="ARBA00023180"/>
    </source>
</evidence>
<dbReference type="EMBL" id="ABEU02000006">
    <property type="protein sequence ID" value="PNR53165.1"/>
    <property type="molecule type" value="Genomic_DNA"/>
</dbReference>
<accession>A0A2K1KHC5</accession>
<evidence type="ECO:0000256" key="1">
    <source>
        <dbReference type="ARBA" id="ARBA00004370"/>
    </source>
</evidence>
<dbReference type="InterPro" id="IPR011009">
    <property type="entry name" value="Kinase-like_dom_sf"/>
</dbReference>
<keyword evidence="2" id="KW-0433">Leucine-rich repeat</keyword>
<dbReference type="PROSITE" id="PS50011">
    <property type="entry name" value="PROTEIN_KINASE_DOM"/>
    <property type="match status" value="1"/>
</dbReference>
<feature type="compositionally biased region" description="Pro residues" evidence="8">
    <location>
        <begin position="249"/>
        <end position="264"/>
    </location>
</feature>
<evidence type="ECO:0000256" key="3">
    <source>
        <dbReference type="ARBA" id="ARBA00022692"/>
    </source>
</evidence>
<evidence type="ECO:0000256" key="10">
    <source>
        <dbReference type="SAM" id="SignalP"/>
    </source>
</evidence>
<dbReference type="InterPro" id="IPR032675">
    <property type="entry name" value="LRR_dom_sf"/>
</dbReference>
<keyword evidence="7" id="KW-0325">Glycoprotein</keyword>
<evidence type="ECO:0000313" key="12">
    <source>
        <dbReference type="EMBL" id="PNR53165.1"/>
    </source>
</evidence>
<reference evidence="12 14" key="1">
    <citation type="journal article" date="2008" name="Science">
        <title>The Physcomitrella genome reveals evolutionary insights into the conquest of land by plants.</title>
        <authorList>
            <person name="Rensing S."/>
            <person name="Lang D."/>
            <person name="Zimmer A."/>
            <person name="Terry A."/>
            <person name="Salamov A."/>
            <person name="Shapiro H."/>
            <person name="Nishiyama T."/>
            <person name="Perroud P.-F."/>
            <person name="Lindquist E."/>
            <person name="Kamisugi Y."/>
            <person name="Tanahashi T."/>
            <person name="Sakakibara K."/>
            <person name="Fujita T."/>
            <person name="Oishi K."/>
            <person name="Shin-I T."/>
            <person name="Kuroki Y."/>
            <person name="Toyoda A."/>
            <person name="Suzuki Y."/>
            <person name="Hashimoto A."/>
            <person name="Yamaguchi K."/>
            <person name="Sugano A."/>
            <person name="Kohara Y."/>
            <person name="Fujiyama A."/>
            <person name="Anterola A."/>
            <person name="Aoki S."/>
            <person name="Ashton N."/>
            <person name="Barbazuk W.B."/>
            <person name="Barker E."/>
            <person name="Bennetzen J."/>
            <person name="Bezanilla M."/>
            <person name="Blankenship R."/>
            <person name="Cho S.H."/>
            <person name="Dutcher S."/>
            <person name="Estelle M."/>
            <person name="Fawcett J.A."/>
            <person name="Gundlach H."/>
            <person name="Hanada K."/>
            <person name="Heyl A."/>
            <person name="Hicks K.A."/>
            <person name="Hugh J."/>
            <person name="Lohr M."/>
            <person name="Mayer K."/>
            <person name="Melkozernov A."/>
            <person name="Murata T."/>
            <person name="Nelson D."/>
            <person name="Pils B."/>
            <person name="Prigge M."/>
            <person name="Reiss B."/>
            <person name="Renner T."/>
            <person name="Rombauts S."/>
            <person name="Rushton P."/>
            <person name="Sanderfoot A."/>
            <person name="Schween G."/>
            <person name="Shiu S.-H."/>
            <person name="Stueber K."/>
            <person name="Theodoulou F.L."/>
            <person name="Tu H."/>
            <person name="Van de Peer Y."/>
            <person name="Verrier P.J."/>
            <person name="Waters E."/>
            <person name="Wood A."/>
            <person name="Yang L."/>
            <person name="Cove D."/>
            <person name="Cuming A."/>
            <person name="Hasebe M."/>
            <person name="Lucas S."/>
            <person name="Mishler D.B."/>
            <person name="Reski R."/>
            <person name="Grigoriev I."/>
            <person name="Quatrano R.S."/>
            <person name="Boore J.L."/>
        </authorList>
    </citation>
    <scope>NUCLEOTIDE SEQUENCE [LARGE SCALE GENOMIC DNA]</scope>
    <source>
        <strain evidence="13 14">cv. Gransden 2004</strain>
    </source>
</reference>
<dbReference type="GO" id="GO:0004672">
    <property type="term" value="F:protein kinase activity"/>
    <property type="evidence" value="ECO:0000318"/>
    <property type="project" value="GO_Central"/>
</dbReference>
<dbReference type="Pfam" id="PF08263">
    <property type="entry name" value="LRRNT_2"/>
    <property type="match status" value="1"/>
</dbReference>
<dbReference type="Gene3D" id="3.30.200.20">
    <property type="entry name" value="Phosphorylase Kinase, domain 1"/>
    <property type="match status" value="1"/>
</dbReference>
<dbReference type="SUPFAM" id="SSF56112">
    <property type="entry name" value="Protein kinase-like (PK-like)"/>
    <property type="match status" value="1"/>
</dbReference>
<feature type="region of interest" description="Disordered" evidence="8">
    <location>
        <begin position="239"/>
        <end position="271"/>
    </location>
</feature>
<reference evidence="13" key="3">
    <citation type="submission" date="2020-12" db="UniProtKB">
        <authorList>
            <consortium name="EnsemblPlants"/>
        </authorList>
    </citation>
    <scope>IDENTIFICATION</scope>
</reference>
<keyword evidence="10" id="KW-0732">Signal</keyword>
<dbReference type="AlphaFoldDB" id="A0A2K1KHC5"/>
<dbReference type="FunCoup" id="A0A2K1KHC5">
    <property type="interactions" value="1755"/>
</dbReference>
<proteinExistence type="predicted"/>
<dbReference type="InterPro" id="IPR013210">
    <property type="entry name" value="LRR_N_plant-typ"/>
</dbReference>
<dbReference type="InterPro" id="IPR001611">
    <property type="entry name" value="Leu-rich_rpt"/>
</dbReference>
<dbReference type="InterPro" id="IPR050647">
    <property type="entry name" value="Plant_LRR-RLKs"/>
</dbReference>
<feature type="signal peptide" evidence="10">
    <location>
        <begin position="1"/>
        <end position="23"/>
    </location>
</feature>
<evidence type="ECO:0000313" key="14">
    <source>
        <dbReference type="Proteomes" id="UP000006727"/>
    </source>
</evidence>
<keyword evidence="6 9" id="KW-0472">Membrane</keyword>
<dbReference type="PROSITE" id="PS51257">
    <property type="entry name" value="PROKAR_LIPOPROTEIN"/>
    <property type="match status" value="1"/>
</dbReference>
<dbReference type="EnsemblPlants" id="Pp3c6_26930V3.1">
    <property type="protein sequence ID" value="Pp3c6_26930V3.1"/>
    <property type="gene ID" value="Pp3c6_26930"/>
</dbReference>
<keyword evidence="4" id="KW-0677">Repeat</keyword>
<evidence type="ECO:0000256" key="9">
    <source>
        <dbReference type="SAM" id="Phobius"/>
    </source>
</evidence>
<sequence length="659" mass="72020">MARVSAAIFLWTLAISCVSLVHGATDPSDVSSLNTMFTGLNNDPKLTNWVQSAGDPCSNNWLGITCEFTFVTSIKLSNMGLNGKVEGWVLQKLQLLSVLDLSHNKLNSEIIGMHPRNMTALDLSYNQLTGSFPYLLINVPTLISIKLNNNKLTGTLNGLIFSKLVNLVTLDNFNSAITGGIPKEMGDLASLQFLNMQNNKLTGSIPASLAGLQFLDTLDVSNNMLTGYLPPDLNPKNFRYGGNQLNNQAPPPPPYTAPPPPPKPVSTFPAHPSQAESSFLTVPTIVGIVVEAILVLAAIGISVWFFAIRKRSERTKPLDIESNQSSRRTWFLPLIPPGTEKTPKKKVFEPALKVPPAFNTEEAKFKIEVGGEVIKSRINVTEFSVAELQTATNSPLGCVYPANFPNSQVLAVKKLDTKASMVKNKDDFLSVVDGLAWLQLTNCAELVGYCVEHGQRLLVYKYITDNSMGLSWNMRVKIALGCARTLEYMHEIVSPPVVHRNFKSANIFLDDELNPHVTDCGLAALAPSSAERQVCICTIAGSFGYSPPEYTMSGTYDVKGDVYSFGVVMFELITGRKPLDRGHEPFEQNLVRWATPQLHDIGALERMVDPVLEGAYPAKSLSRLADVVASCVQPEPEFGPPVSEVVQSLVRLMQRAALS</sequence>
<evidence type="ECO:0000256" key="5">
    <source>
        <dbReference type="ARBA" id="ARBA00022989"/>
    </source>
</evidence>
<dbReference type="FunFam" id="1.10.510.10:FF:000095">
    <property type="entry name" value="protein STRUBBELIG-RECEPTOR FAMILY 8"/>
    <property type="match status" value="1"/>
</dbReference>
<dbReference type="Pfam" id="PF07714">
    <property type="entry name" value="PK_Tyr_Ser-Thr"/>
    <property type="match status" value="1"/>
</dbReference>
<dbReference type="InterPro" id="IPR000719">
    <property type="entry name" value="Prot_kinase_dom"/>
</dbReference>
<dbReference type="Gene3D" id="1.10.510.10">
    <property type="entry name" value="Transferase(Phosphotransferase) domain 1"/>
    <property type="match status" value="1"/>
</dbReference>
<dbReference type="GO" id="GO:0005886">
    <property type="term" value="C:plasma membrane"/>
    <property type="evidence" value="ECO:0000318"/>
    <property type="project" value="GO_Central"/>
</dbReference>
<dbReference type="SUPFAM" id="SSF52058">
    <property type="entry name" value="L domain-like"/>
    <property type="match status" value="1"/>
</dbReference>
<evidence type="ECO:0000256" key="6">
    <source>
        <dbReference type="ARBA" id="ARBA00023136"/>
    </source>
</evidence>
<dbReference type="InParanoid" id="A0A2K1KHC5"/>
<evidence type="ECO:0000256" key="2">
    <source>
        <dbReference type="ARBA" id="ARBA00022614"/>
    </source>
</evidence>
<dbReference type="GO" id="GO:0005524">
    <property type="term" value="F:ATP binding"/>
    <property type="evidence" value="ECO:0007669"/>
    <property type="project" value="InterPro"/>
</dbReference>
<reference evidence="12 14" key="2">
    <citation type="journal article" date="2018" name="Plant J.">
        <title>The Physcomitrella patens chromosome-scale assembly reveals moss genome structure and evolution.</title>
        <authorList>
            <person name="Lang D."/>
            <person name="Ullrich K.K."/>
            <person name="Murat F."/>
            <person name="Fuchs J."/>
            <person name="Jenkins J."/>
            <person name="Haas F.B."/>
            <person name="Piednoel M."/>
            <person name="Gundlach H."/>
            <person name="Van Bel M."/>
            <person name="Meyberg R."/>
            <person name="Vives C."/>
            <person name="Morata J."/>
            <person name="Symeonidi A."/>
            <person name="Hiss M."/>
            <person name="Muchero W."/>
            <person name="Kamisugi Y."/>
            <person name="Saleh O."/>
            <person name="Blanc G."/>
            <person name="Decker E.L."/>
            <person name="van Gessel N."/>
            <person name="Grimwood J."/>
            <person name="Hayes R.D."/>
            <person name="Graham S.W."/>
            <person name="Gunter L.E."/>
            <person name="McDaniel S.F."/>
            <person name="Hoernstein S.N.W."/>
            <person name="Larsson A."/>
            <person name="Li F.W."/>
            <person name="Perroud P.F."/>
            <person name="Phillips J."/>
            <person name="Ranjan P."/>
            <person name="Rokshar D.S."/>
            <person name="Rothfels C.J."/>
            <person name="Schneider L."/>
            <person name="Shu S."/>
            <person name="Stevenson D.W."/>
            <person name="Thummler F."/>
            <person name="Tillich M."/>
            <person name="Villarreal Aguilar J.C."/>
            <person name="Widiez T."/>
            <person name="Wong G.K."/>
            <person name="Wymore A."/>
            <person name="Zhang Y."/>
            <person name="Zimmer A.D."/>
            <person name="Quatrano R.S."/>
            <person name="Mayer K.F.X."/>
            <person name="Goodstein D."/>
            <person name="Casacuberta J.M."/>
            <person name="Vandepoele K."/>
            <person name="Reski R."/>
            <person name="Cuming A.C."/>
            <person name="Tuskan G.A."/>
            <person name="Maumus F."/>
            <person name="Salse J."/>
            <person name="Schmutz J."/>
            <person name="Rensing S.A."/>
        </authorList>
    </citation>
    <scope>NUCLEOTIDE SEQUENCE [LARGE SCALE GENOMIC DNA]</scope>
    <source>
        <strain evidence="13 14">cv. Gransden 2004</strain>
    </source>
</reference>
<evidence type="ECO:0000259" key="11">
    <source>
        <dbReference type="PROSITE" id="PS50011"/>
    </source>
</evidence>
<dbReference type="PaxDb" id="3218-PP1S279_14V6.1"/>
<feature type="domain" description="Protein kinase" evidence="11">
    <location>
        <begin position="385"/>
        <end position="652"/>
    </location>
</feature>
<dbReference type="Gramene" id="Pp3c6_26930V3.1">
    <property type="protein sequence ID" value="Pp3c6_26930V3.1"/>
    <property type="gene ID" value="Pp3c6_26930"/>
</dbReference>
<organism evidence="12">
    <name type="scientific">Physcomitrium patens</name>
    <name type="common">Spreading-leaved earth moss</name>
    <name type="synonym">Physcomitrella patens</name>
    <dbReference type="NCBI Taxonomy" id="3218"/>
    <lineage>
        <taxon>Eukaryota</taxon>
        <taxon>Viridiplantae</taxon>
        <taxon>Streptophyta</taxon>
        <taxon>Embryophyta</taxon>
        <taxon>Bryophyta</taxon>
        <taxon>Bryophytina</taxon>
        <taxon>Bryopsida</taxon>
        <taxon>Funariidae</taxon>
        <taxon>Funariales</taxon>
        <taxon>Funariaceae</taxon>
        <taxon>Physcomitrium</taxon>
    </lineage>
</organism>
<evidence type="ECO:0000256" key="4">
    <source>
        <dbReference type="ARBA" id="ARBA00022737"/>
    </source>
</evidence>
<dbReference type="GO" id="GO:0007165">
    <property type="term" value="P:signal transduction"/>
    <property type="evidence" value="ECO:0000318"/>
    <property type="project" value="GO_Central"/>
</dbReference>
<keyword evidence="3 9" id="KW-0812">Transmembrane</keyword>
<protein>
    <recommendedName>
        <fullName evidence="11">Protein kinase domain-containing protein</fullName>
    </recommendedName>
</protein>
<dbReference type="Pfam" id="PF00560">
    <property type="entry name" value="LRR_1"/>
    <property type="match status" value="3"/>
</dbReference>
<comment type="subcellular location">
    <subcellularLocation>
        <location evidence="1">Membrane</location>
    </subcellularLocation>
</comment>
<dbReference type="Proteomes" id="UP000006727">
    <property type="component" value="Chromosome 6"/>
</dbReference>
<keyword evidence="5 9" id="KW-1133">Transmembrane helix</keyword>
<gene>
    <name evidence="12" type="ORF">PHYPA_009540</name>
</gene>
<feature type="transmembrane region" description="Helical" evidence="9">
    <location>
        <begin position="285"/>
        <end position="307"/>
    </location>
</feature>
<evidence type="ECO:0000313" key="13">
    <source>
        <dbReference type="EnsemblPlants" id="Pp3c6_26930V3.1"/>
    </source>
</evidence>
<dbReference type="InterPro" id="IPR001245">
    <property type="entry name" value="Ser-Thr/Tyr_kinase_cat_dom"/>
</dbReference>
<dbReference type="PANTHER" id="PTHR48056">
    <property type="entry name" value="LRR RECEPTOR-LIKE SERINE/THREONINE-PROTEIN KINASE-RELATED"/>
    <property type="match status" value="1"/>
</dbReference>
<feature type="chain" id="PRO_5033311035" description="Protein kinase domain-containing protein" evidence="10">
    <location>
        <begin position="24"/>
        <end position="659"/>
    </location>
</feature>